<dbReference type="RefSeq" id="WP_074715729.1">
    <property type="nucleotide sequence ID" value="NZ_FNPG01000005.1"/>
</dbReference>
<dbReference type="InterPro" id="IPR050368">
    <property type="entry name" value="ClC-type_chloride_channel"/>
</dbReference>
<evidence type="ECO:0000256" key="4">
    <source>
        <dbReference type="ARBA" id="ARBA00023136"/>
    </source>
</evidence>
<sequence length="418" mass="45684">MYHIVIPPLNDHMKAFTSSLKWIFLAIIVGAISGSFGTFFYFSLNYVTTLRINNPWLIYFLPIAGLCIVFLYRISKDEKDTGTNLVLSAIHSDEYIPFRMAPLIFISTTLTHLFGGSAGREGAALQMGGSLGNYLGRLFKLDDKDKKIMIMSGMSGAFCALFGTPMAAAIFSIEVVSVGVMYYAALVPCVISSLTAHAIALYFGAKSPLYKIALPVYNIPNVLSTSCIAILTALVSILFCIMLHYSGHIFKKQFANPYYKILVGGLSVLILTKLLGTYDYNGAGIDVIHNALEGNVHFYTFLLKIVFTCLTLSCGYKGGEIVPSFFIGATFGSAFGSLLGLDPSFASAIGMVSCFCGVTNCPISSLLISFELFGYNGMPFFLITAAFSYLFSGYFGLYTSQKIIYSKYKTNYINKTTI</sequence>
<accession>A0A1H3FVU3</accession>
<dbReference type="PANTHER" id="PTHR43427:SF12">
    <property type="entry name" value="CHLORIDE TRANSPORTER"/>
    <property type="match status" value="1"/>
</dbReference>
<evidence type="ECO:0000256" key="5">
    <source>
        <dbReference type="SAM" id="Phobius"/>
    </source>
</evidence>
<organism evidence="6 7">
    <name type="scientific">Lachnobacterium bovis DSM 14045</name>
    <dbReference type="NCBI Taxonomy" id="1122142"/>
    <lineage>
        <taxon>Bacteria</taxon>
        <taxon>Bacillati</taxon>
        <taxon>Bacillota</taxon>
        <taxon>Clostridia</taxon>
        <taxon>Lachnospirales</taxon>
        <taxon>Lachnospiraceae</taxon>
        <taxon>Lachnobacterium</taxon>
    </lineage>
</organism>
<feature type="transmembrane region" description="Helical" evidence="5">
    <location>
        <begin position="380"/>
        <end position="398"/>
    </location>
</feature>
<dbReference type="Pfam" id="PF00654">
    <property type="entry name" value="Voltage_CLC"/>
    <property type="match status" value="1"/>
</dbReference>
<dbReference type="SUPFAM" id="SSF81340">
    <property type="entry name" value="Clc chloride channel"/>
    <property type="match status" value="1"/>
</dbReference>
<dbReference type="InterPro" id="IPR001807">
    <property type="entry name" value="ClC"/>
</dbReference>
<feature type="transmembrane region" description="Helical" evidence="5">
    <location>
        <begin position="321"/>
        <end position="339"/>
    </location>
</feature>
<evidence type="ECO:0000313" key="6">
    <source>
        <dbReference type="EMBL" id="SDX95106.1"/>
    </source>
</evidence>
<protein>
    <submittedName>
        <fullName evidence="6">H+/Cl-antiporter ClcA</fullName>
    </submittedName>
</protein>
<dbReference type="GO" id="GO:0016020">
    <property type="term" value="C:membrane"/>
    <property type="evidence" value="ECO:0007669"/>
    <property type="project" value="UniProtKB-SubCell"/>
</dbReference>
<dbReference type="STRING" id="1122142.SAMN02910414_00403"/>
<feature type="transmembrane region" description="Helical" evidence="5">
    <location>
        <begin position="148"/>
        <end position="173"/>
    </location>
</feature>
<keyword evidence="4 5" id="KW-0472">Membrane</keyword>
<keyword evidence="3 5" id="KW-1133">Transmembrane helix</keyword>
<evidence type="ECO:0000256" key="1">
    <source>
        <dbReference type="ARBA" id="ARBA00004141"/>
    </source>
</evidence>
<dbReference type="Gene3D" id="1.10.3080.10">
    <property type="entry name" value="Clc chloride channel"/>
    <property type="match status" value="1"/>
</dbReference>
<evidence type="ECO:0000313" key="7">
    <source>
        <dbReference type="Proteomes" id="UP000183918"/>
    </source>
</evidence>
<feature type="transmembrane region" description="Helical" evidence="5">
    <location>
        <begin position="22"/>
        <end position="44"/>
    </location>
</feature>
<gene>
    <name evidence="6" type="ORF">SAMN02910414_00403</name>
</gene>
<comment type="subcellular location">
    <subcellularLocation>
        <location evidence="1">Membrane</location>
        <topology evidence="1">Multi-pass membrane protein</topology>
    </subcellularLocation>
</comment>
<feature type="transmembrane region" description="Helical" evidence="5">
    <location>
        <begin position="223"/>
        <end position="245"/>
    </location>
</feature>
<keyword evidence="2 5" id="KW-0812">Transmembrane</keyword>
<evidence type="ECO:0000256" key="3">
    <source>
        <dbReference type="ARBA" id="ARBA00022989"/>
    </source>
</evidence>
<dbReference type="GO" id="GO:0015108">
    <property type="term" value="F:chloride transmembrane transporter activity"/>
    <property type="evidence" value="ECO:0007669"/>
    <property type="project" value="InterPro"/>
</dbReference>
<dbReference type="PANTHER" id="PTHR43427">
    <property type="entry name" value="CHLORIDE CHANNEL PROTEIN CLC-E"/>
    <property type="match status" value="1"/>
</dbReference>
<proteinExistence type="predicted"/>
<dbReference type="InterPro" id="IPR014743">
    <property type="entry name" value="Cl-channel_core"/>
</dbReference>
<dbReference type="EMBL" id="FNPG01000005">
    <property type="protein sequence ID" value="SDX95106.1"/>
    <property type="molecule type" value="Genomic_DNA"/>
</dbReference>
<evidence type="ECO:0000256" key="2">
    <source>
        <dbReference type="ARBA" id="ARBA00022692"/>
    </source>
</evidence>
<name>A0A1H3FVU3_9FIRM</name>
<dbReference type="AlphaFoldDB" id="A0A1H3FVU3"/>
<feature type="transmembrane region" description="Helical" evidence="5">
    <location>
        <begin position="257"/>
        <end position="276"/>
    </location>
</feature>
<feature type="transmembrane region" description="Helical" evidence="5">
    <location>
        <begin position="180"/>
        <end position="203"/>
    </location>
</feature>
<feature type="transmembrane region" description="Helical" evidence="5">
    <location>
        <begin position="56"/>
        <end position="75"/>
    </location>
</feature>
<reference evidence="6 7" key="1">
    <citation type="submission" date="2016-10" db="EMBL/GenBank/DDBJ databases">
        <authorList>
            <person name="de Groot N.N."/>
        </authorList>
    </citation>
    <scope>NUCLEOTIDE SEQUENCE [LARGE SCALE GENOMIC DNA]</scope>
    <source>
        <strain evidence="6 7">DSM 14045</strain>
    </source>
</reference>
<dbReference type="OrthoDB" id="9767361at2"/>
<keyword evidence="7" id="KW-1185">Reference proteome</keyword>
<feature type="transmembrane region" description="Helical" evidence="5">
    <location>
        <begin position="296"/>
        <end position="314"/>
    </location>
</feature>
<dbReference type="Proteomes" id="UP000183918">
    <property type="component" value="Unassembled WGS sequence"/>
</dbReference>